<reference evidence="1 2" key="1">
    <citation type="submission" date="2020-05" db="EMBL/GenBank/DDBJ databases">
        <title>Genomic Encyclopedia of Type Strains, Phase IV (KMG-V): Genome sequencing to study the core and pangenomes of soil and plant-associated prokaryotes.</title>
        <authorList>
            <person name="Whitman W."/>
        </authorList>
    </citation>
    <scope>NUCLEOTIDE SEQUENCE [LARGE SCALE GENOMIC DNA]</scope>
    <source>
        <strain evidence="1 2">9A</strain>
    </source>
</reference>
<evidence type="ECO:0000313" key="1">
    <source>
        <dbReference type="EMBL" id="NRT20818.1"/>
    </source>
</evidence>
<proteinExistence type="predicted"/>
<dbReference type="SUPFAM" id="SSF102198">
    <property type="entry name" value="Putative cyclase"/>
    <property type="match status" value="1"/>
</dbReference>
<comment type="caution">
    <text evidence="1">The sequence shown here is derived from an EMBL/GenBank/DDBJ whole genome shotgun (WGS) entry which is preliminary data.</text>
</comment>
<keyword evidence="2" id="KW-1185">Reference proteome</keyword>
<sequence>MKIIDLSCPIDNRVQDPLPLSIAWSSHEEGANVVGPRLFGVPSSAFPDGLALAGETLTLNSHAGTHVDAPWHYGPTSEGRPARTIDQLPLEWFYGDAVVLNFTDKPAGYEFSVADLQEKLAALGYTLKPFDIVLVRCDADKKMFEPEFAKIHVGASVEATRWLIDQGIKVMGTDGWGWDTPLHVQSADYHANPRPGVVWAAHFVGREREYCQIEKLANLDQLPPFGFKISAFPIKITGGSGGWTRAVAYLD</sequence>
<accession>A0ABX2FUF7</accession>
<gene>
    <name evidence="1" type="ORF">HNP98_003662</name>
</gene>
<dbReference type="Pfam" id="PF04199">
    <property type="entry name" value="Cyclase"/>
    <property type="match status" value="1"/>
</dbReference>
<dbReference type="PANTHER" id="PTHR31118:SF12">
    <property type="entry name" value="CYCLASE-LIKE PROTEIN 2"/>
    <property type="match status" value="1"/>
</dbReference>
<protein>
    <submittedName>
        <fullName evidence="1">Kynurenine formamidase</fullName>
    </submittedName>
</protein>
<name>A0ABX2FUF7_9BACT</name>
<organism evidence="1 2">
    <name type="scientific">Hymenobacter caeli</name>
    <dbReference type="NCBI Taxonomy" id="2735894"/>
    <lineage>
        <taxon>Bacteria</taxon>
        <taxon>Pseudomonadati</taxon>
        <taxon>Bacteroidota</taxon>
        <taxon>Cytophagia</taxon>
        <taxon>Cytophagales</taxon>
        <taxon>Hymenobacteraceae</taxon>
        <taxon>Hymenobacter</taxon>
    </lineage>
</organism>
<dbReference type="InterPro" id="IPR007325">
    <property type="entry name" value="KFase/CYL"/>
</dbReference>
<dbReference type="Gene3D" id="3.50.30.50">
    <property type="entry name" value="Putative cyclase"/>
    <property type="match status" value="1"/>
</dbReference>
<dbReference type="RefSeq" id="WP_173811585.1">
    <property type="nucleotide sequence ID" value="NZ_JABSNP010000021.1"/>
</dbReference>
<dbReference type="Proteomes" id="UP000779507">
    <property type="component" value="Unassembled WGS sequence"/>
</dbReference>
<dbReference type="EMBL" id="JABSNP010000021">
    <property type="protein sequence ID" value="NRT20818.1"/>
    <property type="molecule type" value="Genomic_DNA"/>
</dbReference>
<dbReference type="PANTHER" id="PTHR31118">
    <property type="entry name" value="CYCLASE-LIKE PROTEIN 2"/>
    <property type="match status" value="1"/>
</dbReference>
<evidence type="ECO:0000313" key="2">
    <source>
        <dbReference type="Proteomes" id="UP000779507"/>
    </source>
</evidence>
<dbReference type="InterPro" id="IPR037175">
    <property type="entry name" value="KFase_sf"/>
</dbReference>